<evidence type="ECO:0000313" key="3">
    <source>
        <dbReference type="Proteomes" id="UP000061468"/>
    </source>
</evidence>
<organism evidence="2 3">
    <name type="scientific">Alteromonas mediterranea</name>
    <dbReference type="NCBI Taxonomy" id="314275"/>
    <lineage>
        <taxon>Bacteria</taxon>
        <taxon>Pseudomonadati</taxon>
        <taxon>Pseudomonadota</taxon>
        <taxon>Gammaproteobacteria</taxon>
        <taxon>Alteromonadales</taxon>
        <taxon>Alteromonadaceae</taxon>
        <taxon>Alteromonas/Salinimonas group</taxon>
        <taxon>Alteromonas</taxon>
    </lineage>
</organism>
<geneLocation type="plasmid" evidence="2 3">
    <name>pAMEDUM8_300</name>
</geneLocation>
<dbReference type="RefSeq" id="WP_015068691.1">
    <property type="nucleotide sequence ID" value="NZ_CAKMLI010000003.1"/>
</dbReference>
<dbReference type="GO" id="GO:0019290">
    <property type="term" value="P:siderophore biosynthetic process"/>
    <property type="evidence" value="ECO:0007669"/>
    <property type="project" value="TreeGrafter"/>
</dbReference>
<protein>
    <submittedName>
        <fullName evidence="2">Antibiotic synthesis protein MbtH</fullName>
    </submittedName>
</protein>
<evidence type="ECO:0000313" key="2">
    <source>
        <dbReference type="EMBL" id="AMJ80868.1"/>
    </source>
</evidence>
<dbReference type="SUPFAM" id="SSF160582">
    <property type="entry name" value="MbtH-like"/>
    <property type="match status" value="1"/>
</dbReference>
<accession>A0AAC8XP92</accession>
<dbReference type="GO" id="GO:0005829">
    <property type="term" value="C:cytosol"/>
    <property type="evidence" value="ECO:0007669"/>
    <property type="project" value="TreeGrafter"/>
</dbReference>
<reference evidence="2 3" key="1">
    <citation type="submission" date="2015-12" db="EMBL/GenBank/DDBJ databases">
        <title>Intraspecies pangenome expansion in the marine bacterium Alteromonas.</title>
        <authorList>
            <person name="Lopez-Perez M."/>
            <person name="Rodriguez-Valera F."/>
        </authorList>
    </citation>
    <scope>NUCLEOTIDE SEQUENCE [LARGE SCALE GENOMIC DNA]</scope>
    <source>
        <strain evidence="2 3">UM8</strain>
        <plasmid evidence="2 3">pAMEDUM8_300</plasmid>
    </source>
</reference>
<dbReference type="InterPro" id="IPR037407">
    <property type="entry name" value="MLP_fam"/>
</dbReference>
<dbReference type="InterPro" id="IPR038020">
    <property type="entry name" value="MbtH-like_sf"/>
</dbReference>
<dbReference type="PANTHER" id="PTHR38444">
    <property type="entry name" value="ENTEROBACTIN BIOSYNTHESIS PROTEIN YBDZ"/>
    <property type="match status" value="1"/>
</dbReference>
<dbReference type="PANTHER" id="PTHR38444:SF1">
    <property type="entry name" value="ENTEROBACTIN BIOSYNTHESIS PROTEIN YBDZ"/>
    <property type="match status" value="1"/>
</dbReference>
<keyword evidence="2" id="KW-0614">Plasmid</keyword>
<dbReference type="Proteomes" id="UP000061468">
    <property type="component" value="Plasmid pAMEDUM8_300"/>
</dbReference>
<dbReference type="EMBL" id="CP013929">
    <property type="protein sequence ID" value="AMJ80868.1"/>
    <property type="molecule type" value="Genomic_DNA"/>
</dbReference>
<name>A0AAC8XP92_9ALTE</name>
<dbReference type="InterPro" id="IPR005153">
    <property type="entry name" value="MbtH-like_dom"/>
</dbReference>
<dbReference type="SMART" id="SM00923">
    <property type="entry name" value="MbtH"/>
    <property type="match status" value="1"/>
</dbReference>
<dbReference type="AlphaFoldDB" id="A0AAC8XP92"/>
<dbReference type="Gene3D" id="3.90.820.10">
    <property type="entry name" value="Structural Genomics, Unknown Function 30-nov-00 1gh9 Mol_id"/>
    <property type="match status" value="1"/>
</dbReference>
<sequence length="79" mass="9061">MNSELKQSAFLVVVNDEGQYSIWPEAKEIPLGWKSEGTQGSEQQCLAHIDKAWTDMRPHSLKEGWDKQHASRSCAEFQR</sequence>
<gene>
    <name evidence="2" type="ORF">AV942_21050</name>
</gene>
<dbReference type="Pfam" id="PF03621">
    <property type="entry name" value="MbtH"/>
    <property type="match status" value="1"/>
</dbReference>
<feature type="domain" description="MbtH-like" evidence="1">
    <location>
        <begin position="1"/>
        <end position="51"/>
    </location>
</feature>
<evidence type="ECO:0000259" key="1">
    <source>
        <dbReference type="SMART" id="SM00923"/>
    </source>
</evidence>
<proteinExistence type="predicted"/>